<keyword evidence="4" id="KW-1185">Reference proteome</keyword>
<organism evidence="3 4">
    <name type="scientific">Psychrilyobacter piezotolerans</name>
    <dbReference type="NCBI Taxonomy" id="2293438"/>
    <lineage>
        <taxon>Bacteria</taxon>
        <taxon>Fusobacteriati</taxon>
        <taxon>Fusobacteriota</taxon>
        <taxon>Fusobacteriia</taxon>
        <taxon>Fusobacteriales</taxon>
        <taxon>Fusobacteriaceae</taxon>
        <taxon>Psychrilyobacter</taxon>
    </lineage>
</organism>
<evidence type="ECO:0000256" key="1">
    <source>
        <dbReference type="SAM" id="Coils"/>
    </source>
</evidence>
<accession>A0ABX9KF64</accession>
<dbReference type="RefSeq" id="WP_114643076.1">
    <property type="nucleotide sequence ID" value="NZ_JAACIO010000022.1"/>
</dbReference>
<protein>
    <submittedName>
        <fullName evidence="3">Uncharacterized protein</fullName>
    </submittedName>
</protein>
<keyword evidence="2" id="KW-0472">Membrane</keyword>
<sequence length="176" mass="20703">MKKKHLILGAILLGILGLFILFPKKEEVVIKSREEIIKIEKEKKLQEDLKEAKKELEETVKRNKAMIKEMEEKEIEEEKALEEIKKEILSEIDEVKRSEKLDGLLEEIDKYKYSREFSIPALVELKGKLPETEIRKINERLYKLYRSTDEFDKAEKIEKELNGGGNIDGEDDKKEL</sequence>
<feature type="transmembrane region" description="Helical" evidence="2">
    <location>
        <begin position="6"/>
        <end position="23"/>
    </location>
</feature>
<name>A0ABX9KF64_9FUSO</name>
<dbReference type="EMBL" id="QUAJ01000022">
    <property type="protein sequence ID" value="REI40247.1"/>
    <property type="molecule type" value="Genomic_DNA"/>
</dbReference>
<gene>
    <name evidence="3" type="ORF">DYH56_11790</name>
</gene>
<keyword evidence="2" id="KW-1133">Transmembrane helix</keyword>
<evidence type="ECO:0000313" key="4">
    <source>
        <dbReference type="Proteomes" id="UP000263486"/>
    </source>
</evidence>
<proteinExistence type="predicted"/>
<keyword evidence="2" id="KW-0812">Transmembrane</keyword>
<feature type="coiled-coil region" evidence="1">
    <location>
        <begin position="39"/>
        <end position="101"/>
    </location>
</feature>
<keyword evidence="1" id="KW-0175">Coiled coil</keyword>
<evidence type="ECO:0000256" key="2">
    <source>
        <dbReference type="SAM" id="Phobius"/>
    </source>
</evidence>
<evidence type="ECO:0000313" key="3">
    <source>
        <dbReference type="EMBL" id="REI40247.1"/>
    </source>
</evidence>
<reference evidence="3 4" key="1">
    <citation type="submission" date="2018-08" db="EMBL/GenBank/DDBJ databases">
        <title>Draft genome sequence of Psychrilyobacter sp. strain SD5 isolated from Black Sea water.</title>
        <authorList>
            <person name="Yadav S."/>
            <person name="Villanueva L."/>
            <person name="Damste J.S.S."/>
        </authorList>
    </citation>
    <scope>NUCLEOTIDE SEQUENCE [LARGE SCALE GENOMIC DNA]</scope>
    <source>
        <strain evidence="3 4">SD5</strain>
    </source>
</reference>
<comment type="caution">
    <text evidence="3">The sequence shown here is derived from an EMBL/GenBank/DDBJ whole genome shotgun (WGS) entry which is preliminary data.</text>
</comment>
<dbReference type="Proteomes" id="UP000263486">
    <property type="component" value="Unassembled WGS sequence"/>
</dbReference>